<name>A0A4R6ZQI0_9GAMM</name>
<feature type="compositionally biased region" description="Polar residues" evidence="1">
    <location>
        <begin position="64"/>
        <end position="76"/>
    </location>
</feature>
<dbReference type="EMBL" id="SNZJ01000006">
    <property type="protein sequence ID" value="TDR54860.1"/>
    <property type="molecule type" value="Genomic_DNA"/>
</dbReference>
<comment type="caution">
    <text evidence="3">The sequence shown here is derived from an EMBL/GenBank/DDBJ whole genome shotgun (WGS) entry which is preliminary data.</text>
</comment>
<dbReference type="Proteomes" id="UP000295212">
    <property type="component" value="Unassembled WGS sequence"/>
</dbReference>
<dbReference type="Gene3D" id="3.30.70.1070">
    <property type="entry name" value="Sporulation related repeat"/>
    <property type="match status" value="1"/>
</dbReference>
<dbReference type="SUPFAM" id="SSF110997">
    <property type="entry name" value="Sporulation related repeat"/>
    <property type="match status" value="1"/>
</dbReference>
<evidence type="ECO:0000256" key="1">
    <source>
        <dbReference type="SAM" id="MobiDB-lite"/>
    </source>
</evidence>
<dbReference type="GO" id="GO:0030428">
    <property type="term" value="C:cell septum"/>
    <property type="evidence" value="ECO:0007669"/>
    <property type="project" value="TreeGrafter"/>
</dbReference>
<dbReference type="OrthoDB" id="7069135at2"/>
<reference evidence="3 4" key="1">
    <citation type="submission" date="2019-03" db="EMBL/GenBank/DDBJ databases">
        <title>Genomic Encyclopedia of Type Strains, Phase III (KMG-III): the genomes of soil and plant-associated and newly described type strains.</title>
        <authorList>
            <person name="Whitman W."/>
        </authorList>
    </citation>
    <scope>NUCLEOTIDE SEQUENCE [LARGE SCALE GENOMIC DNA]</scope>
    <source>
        <strain evidence="3 4">CECT 5797</strain>
    </source>
</reference>
<dbReference type="GO" id="GO:0032153">
    <property type="term" value="C:cell division site"/>
    <property type="evidence" value="ECO:0007669"/>
    <property type="project" value="TreeGrafter"/>
</dbReference>
<sequence>MKYGMRERLSGAVILIALAVIFVPMLFDDPAPRSERPQPVMTIEQPVEVERRDVPDPEPPASLGQIQSPVGTSSPSDAEEARIEPEAEQAVEAVADAEPATPETTDTESVAGETAEGRDEAREDPIAELARAADQRLSGQAEQAESAPAEPAPEGEWAVQVGSFGEPANAERLESNLAAQGLPVYSRARDNGLTTVYVGPYATSREGEDVMARLKAESNLQGLLVRAGN</sequence>
<dbReference type="PANTHER" id="PTHR38687:SF1">
    <property type="entry name" value="CELL DIVISION PROTEIN DEDD"/>
    <property type="match status" value="1"/>
</dbReference>
<dbReference type="GO" id="GO:0042834">
    <property type="term" value="F:peptidoglycan binding"/>
    <property type="evidence" value="ECO:0007669"/>
    <property type="project" value="InterPro"/>
</dbReference>
<evidence type="ECO:0000313" key="3">
    <source>
        <dbReference type="EMBL" id="TDR54860.1"/>
    </source>
</evidence>
<evidence type="ECO:0000259" key="2">
    <source>
        <dbReference type="PROSITE" id="PS51724"/>
    </source>
</evidence>
<gene>
    <name evidence="3" type="ORF">DFP85_1064</name>
</gene>
<accession>A0A4R6ZQI0</accession>
<dbReference type="AlphaFoldDB" id="A0A4R6ZQI0"/>
<dbReference type="InterPro" id="IPR036680">
    <property type="entry name" value="SPOR-like_sf"/>
</dbReference>
<dbReference type="PROSITE" id="PS51724">
    <property type="entry name" value="SPOR"/>
    <property type="match status" value="1"/>
</dbReference>
<feature type="compositionally biased region" description="Low complexity" evidence="1">
    <location>
        <begin position="138"/>
        <end position="156"/>
    </location>
</feature>
<feature type="region of interest" description="Disordered" evidence="1">
    <location>
        <begin position="29"/>
        <end position="156"/>
    </location>
</feature>
<dbReference type="PANTHER" id="PTHR38687">
    <property type="entry name" value="CELL DIVISION PROTEIN DEDD-RELATED"/>
    <property type="match status" value="1"/>
</dbReference>
<feature type="compositionally biased region" description="Low complexity" evidence="1">
    <location>
        <begin position="88"/>
        <end position="108"/>
    </location>
</feature>
<proteinExistence type="predicted"/>
<organism evidence="3 4">
    <name type="scientific">Halomonas ventosae</name>
    <dbReference type="NCBI Taxonomy" id="229007"/>
    <lineage>
        <taxon>Bacteria</taxon>
        <taxon>Pseudomonadati</taxon>
        <taxon>Pseudomonadota</taxon>
        <taxon>Gammaproteobacteria</taxon>
        <taxon>Oceanospirillales</taxon>
        <taxon>Halomonadaceae</taxon>
        <taxon>Halomonas</taxon>
    </lineage>
</organism>
<protein>
    <submittedName>
        <fullName evidence="3">DedD protein</fullName>
    </submittedName>
</protein>
<dbReference type="Pfam" id="PF05036">
    <property type="entry name" value="SPOR"/>
    <property type="match status" value="1"/>
</dbReference>
<dbReference type="InterPro" id="IPR007730">
    <property type="entry name" value="SPOR-like_dom"/>
</dbReference>
<evidence type="ECO:0000313" key="4">
    <source>
        <dbReference type="Proteomes" id="UP000295212"/>
    </source>
</evidence>
<feature type="compositionally biased region" description="Basic and acidic residues" evidence="1">
    <location>
        <begin position="115"/>
        <end position="125"/>
    </location>
</feature>
<dbReference type="InterPro" id="IPR052521">
    <property type="entry name" value="Cell_div_SPOR-domain"/>
</dbReference>
<dbReference type="GO" id="GO:0032506">
    <property type="term" value="P:cytokinetic process"/>
    <property type="evidence" value="ECO:0007669"/>
    <property type="project" value="TreeGrafter"/>
</dbReference>
<feature type="domain" description="SPOR" evidence="2">
    <location>
        <begin position="151"/>
        <end position="227"/>
    </location>
</feature>